<keyword evidence="3" id="KW-1185">Reference proteome</keyword>
<accession>A0A4R1XC24</accession>
<gene>
    <name evidence="2" type="ORF">EC844_1362</name>
</gene>
<reference evidence="2 3" key="1">
    <citation type="submission" date="2019-03" db="EMBL/GenBank/DDBJ databases">
        <title>Genomic analyses of the natural microbiome of Caenorhabditis elegans.</title>
        <authorList>
            <person name="Samuel B."/>
        </authorList>
    </citation>
    <scope>NUCLEOTIDE SEQUENCE [LARGE SCALE GENOMIC DNA]</scope>
    <source>
        <strain evidence="2 3">JUb89</strain>
    </source>
</reference>
<evidence type="ECO:0000256" key="1">
    <source>
        <dbReference type="SAM" id="SignalP"/>
    </source>
</evidence>
<dbReference type="InterPro" id="IPR011250">
    <property type="entry name" value="OMP/PagP_B-barrel"/>
</dbReference>
<dbReference type="SUPFAM" id="SSF56925">
    <property type="entry name" value="OMPA-like"/>
    <property type="match status" value="1"/>
</dbReference>
<dbReference type="PANTHER" id="PTHR36920:SF1">
    <property type="entry name" value="OUTER MEMBRANE PROTEIN W"/>
    <property type="match status" value="1"/>
</dbReference>
<sequence>MMNHMLIKKIICIAPLSLCINTSYAEDFKRFSVSAGWIHVMPQGSANPININTPVRDGKAHRVGLISTKAFLESIDPNAMTTIDPASLELIPDQKPENIRELRRKDFTPLAGVEGATSVAKGFGIVDSDVNGNVLPTSSGYATTSGFENWTEKGTGLEVKKFNTLGLMFNYYLNPNVSLQFIAGLPPKVDVQGKGQVYAHMSGTGLTNHPNKSVRDFLGKIPLKQDIPITNLGNKPVVSTVRAWTPAVEVQYQFGKPGVDKFRPYIGAGIMYAYFNQVKLNSETRSDLIAAGHMVQNILDGEAGAALDRKKSSVTPQVRVKAKDDFAPIVTLGFTYDVNENWFGIASVSYAKLSNRVNIDVTDGKGTKLIRSTTKVDIDPLVTYLGFGYRF</sequence>
<dbReference type="GO" id="GO:0019867">
    <property type="term" value="C:outer membrane"/>
    <property type="evidence" value="ECO:0007669"/>
    <property type="project" value="InterPro"/>
</dbReference>
<feature type="chain" id="PRO_5020773529" evidence="1">
    <location>
        <begin position="26"/>
        <end position="391"/>
    </location>
</feature>
<evidence type="ECO:0000313" key="2">
    <source>
        <dbReference type="EMBL" id="TCM60032.1"/>
    </source>
</evidence>
<dbReference type="Proteomes" id="UP000294963">
    <property type="component" value="Unassembled WGS sequence"/>
</dbReference>
<dbReference type="GO" id="GO:0055085">
    <property type="term" value="P:transmembrane transport"/>
    <property type="evidence" value="ECO:0007669"/>
    <property type="project" value="TreeGrafter"/>
</dbReference>
<dbReference type="PANTHER" id="PTHR36920">
    <property type="match status" value="1"/>
</dbReference>
<feature type="signal peptide" evidence="1">
    <location>
        <begin position="1"/>
        <end position="25"/>
    </location>
</feature>
<proteinExistence type="predicted"/>
<keyword evidence="1" id="KW-0732">Signal</keyword>
<dbReference type="InterPro" id="IPR005618">
    <property type="entry name" value="OMPW"/>
</dbReference>
<dbReference type="EMBL" id="SLVJ01000036">
    <property type="protein sequence ID" value="TCM60032.1"/>
    <property type="molecule type" value="Genomic_DNA"/>
</dbReference>
<dbReference type="Pfam" id="PF03922">
    <property type="entry name" value="OmpW"/>
    <property type="match status" value="2"/>
</dbReference>
<organism evidence="2 3">
    <name type="scientific">Acinetobacter calcoaceticus</name>
    <dbReference type="NCBI Taxonomy" id="471"/>
    <lineage>
        <taxon>Bacteria</taxon>
        <taxon>Pseudomonadati</taxon>
        <taxon>Pseudomonadota</taxon>
        <taxon>Gammaproteobacteria</taxon>
        <taxon>Moraxellales</taxon>
        <taxon>Moraxellaceae</taxon>
        <taxon>Acinetobacter</taxon>
        <taxon>Acinetobacter calcoaceticus/baumannii complex</taxon>
    </lineage>
</organism>
<dbReference type="AlphaFoldDB" id="A0A4R1XC24"/>
<evidence type="ECO:0000313" key="3">
    <source>
        <dbReference type="Proteomes" id="UP000294963"/>
    </source>
</evidence>
<name>A0A4R1XC24_ACICA</name>
<comment type="caution">
    <text evidence="2">The sequence shown here is derived from an EMBL/GenBank/DDBJ whole genome shotgun (WGS) entry which is preliminary data.</text>
</comment>
<protein>
    <submittedName>
        <fullName evidence="2">Outer membrane protein</fullName>
    </submittedName>
</protein>
<dbReference type="Gene3D" id="2.40.160.20">
    <property type="match status" value="1"/>
</dbReference>